<sequence>MPVVVHHPGSHPDQLRLECVRDVRRIGLLGLHHLVPLMHEQIGDRNAYRADLVAGPAQAGRIGQRAVDHRIGAAQLRVQDRADRTRVDRAVGMPTDTFVDRADVQAGRAADTTQCGSSDRVRQHIGTAIVDQHHMHILRTVAFGAGTGPDTGVRIHPLAGRAAWQQLHEDLEVVEGGQDLLDAHHRDQGLRQRQAHPAVALGFHDDQ</sequence>
<organism evidence="2">
    <name type="scientific">bioreactor metagenome</name>
    <dbReference type="NCBI Taxonomy" id="1076179"/>
    <lineage>
        <taxon>unclassified sequences</taxon>
        <taxon>metagenomes</taxon>
        <taxon>ecological metagenomes</taxon>
    </lineage>
</organism>
<accession>A0A645APK9</accession>
<proteinExistence type="predicted"/>
<feature type="region of interest" description="Disordered" evidence="1">
    <location>
        <begin position="188"/>
        <end position="207"/>
    </location>
</feature>
<dbReference type="EMBL" id="VSSQ01014921">
    <property type="protein sequence ID" value="MPM54698.1"/>
    <property type="molecule type" value="Genomic_DNA"/>
</dbReference>
<name>A0A645APK9_9ZZZZ</name>
<evidence type="ECO:0000256" key="1">
    <source>
        <dbReference type="SAM" id="MobiDB-lite"/>
    </source>
</evidence>
<evidence type="ECO:0000313" key="2">
    <source>
        <dbReference type="EMBL" id="MPM54698.1"/>
    </source>
</evidence>
<gene>
    <name evidence="2" type="ORF">SDC9_101477</name>
</gene>
<reference evidence="2" key="1">
    <citation type="submission" date="2019-08" db="EMBL/GenBank/DDBJ databases">
        <authorList>
            <person name="Kucharzyk K."/>
            <person name="Murdoch R.W."/>
            <person name="Higgins S."/>
            <person name="Loffler F."/>
        </authorList>
    </citation>
    <scope>NUCLEOTIDE SEQUENCE</scope>
</reference>
<comment type="caution">
    <text evidence="2">The sequence shown here is derived from an EMBL/GenBank/DDBJ whole genome shotgun (WGS) entry which is preliminary data.</text>
</comment>
<protein>
    <submittedName>
        <fullName evidence="2">Uncharacterized protein</fullName>
    </submittedName>
</protein>
<dbReference type="AlphaFoldDB" id="A0A645APK9"/>